<evidence type="ECO:0000256" key="5">
    <source>
        <dbReference type="SAM" id="SignalP"/>
    </source>
</evidence>
<evidence type="ECO:0000256" key="2">
    <source>
        <dbReference type="ARBA" id="ARBA00022630"/>
    </source>
</evidence>
<dbReference type="InterPro" id="IPR006094">
    <property type="entry name" value="Oxid_FAD_bind_N"/>
</dbReference>
<protein>
    <submittedName>
        <fullName evidence="7">FAD-binding domain-containing</fullName>
    </submittedName>
</protein>
<reference evidence="7 8" key="1">
    <citation type="journal article" date="2017" name="Mol. Ecol.">
        <title>Comparative and population genomic landscape of Phellinus noxius: A hypervariable fungus causing root rot in trees.</title>
        <authorList>
            <person name="Chung C.L."/>
            <person name="Lee T.J."/>
            <person name="Akiba M."/>
            <person name="Lee H.H."/>
            <person name="Kuo T.H."/>
            <person name="Liu D."/>
            <person name="Ke H.M."/>
            <person name="Yokoi T."/>
            <person name="Roa M.B."/>
            <person name="Lu M.J."/>
            <person name="Chang Y.Y."/>
            <person name="Ann P.J."/>
            <person name="Tsai J.N."/>
            <person name="Chen C.Y."/>
            <person name="Tzean S.S."/>
            <person name="Ota Y."/>
            <person name="Hattori T."/>
            <person name="Sahashi N."/>
            <person name="Liou R.F."/>
            <person name="Kikuchi T."/>
            <person name="Tsai I.J."/>
        </authorList>
    </citation>
    <scope>NUCLEOTIDE SEQUENCE [LARGE SCALE GENOMIC DNA]</scope>
    <source>
        <strain evidence="7 8">FFPRI411160</strain>
    </source>
</reference>
<dbReference type="Proteomes" id="UP000217199">
    <property type="component" value="Unassembled WGS sequence"/>
</dbReference>
<dbReference type="PROSITE" id="PS51387">
    <property type="entry name" value="FAD_PCMH"/>
    <property type="match status" value="1"/>
</dbReference>
<comment type="similarity">
    <text evidence="1">Belongs to the oxygen-dependent FAD-linked oxidoreductase family.</text>
</comment>
<dbReference type="InterPro" id="IPR050416">
    <property type="entry name" value="FAD-linked_Oxidoreductase"/>
</dbReference>
<dbReference type="PANTHER" id="PTHR42973">
    <property type="entry name" value="BINDING OXIDOREDUCTASE, PUTATIVE (AFU_ORTHOLOGUE AFUA_1G17690)-RELATED"/>
    <property type="match status" value="1"/>
</dbReference>
<dbReference type="InParanoid" id="A0A286UL83"/>
<keyword evidence="8" id="KW-1185">Reference proteome</keyword>
<feature type="signal peptide" evidence="5">
    <location>
        <begin position="1"/>
        <end position="32"/>
    </location>
</feature>
<evidence type="ECO:0000256" key="4">
    <source>
        <dbReference type="ARBA" id="ARBA00023002"/>
    </source>
</evidence>
<feature type="domain" description="FAD-binding PCMH-type" evidence="6">
    <location>
        <begin position="67"/>
        <end position="239"/>
    </location>
</feature>
<keyword evidence="5" id="KW-0732">Signal</keyword>
<dbReference type="InterPro" id="IPR036318">
    <property type="entry name" value="FAD-bd_PCMH-like_sf"/>
</dbReference>
<keyword evidence="3" id="KW-0274">FAD</keyword>
<dbReference type="Pfam" id="PF01565">
    <property type="entry name" value="FAD_binding_4"/>
    <property type="match status" value="1"/>
</dbReference>
<evidence type="ECO:0000313" key="7">
    <source>
        <dbReference type="EMBL" id="PAV20386.1"/>
    </source>
</evidence>
<dbReference type="GO" id="GO:0016491">
    <property type="term" value="F:oxidoreductase activity"/>
    <property type="evidence" value="ECO:0007669"/>
    <property type="project" value="UniProtKB-KW"/>
</dbReference>
<dbReference type="GO" id="GO:0071949">
    <property type="term" value="F:FAD binding"/>
    <property type="evidence" value="ECO:0007669"/>
    <property type="project" value="InterPro"/>
</dbReference>
<gene>
    <name evidence="7" type="ORF">PNOK_0301300</name>
</gene>
<evidence type="ECO:0000259" key="6">
    <source>
        <dbReference type="PROSITE" id="PS51387"/>
    </source>
</evidence>
<dbReference type="OrthoDB" id="2151789at2759"/>
<dbReference type="InterPro" id="IPR016166">
    <property type="entry name" value="FAD-bd_PCMH"/>
</dbReference>
<dbReference type="InterPro" id="IPR016169">
    <property type="entry name" value="FAD-bd_PCMH_sub2"/>
</dbReference>
<evidence type="ECO:0000256" key="3">
    <source>
        <dbReference type="ARBA" id="ARBA00022827"/>
    </source>
</evidence>
<dbReference type="AlphaFoldDB" id="A0A286UL83"/>
<comment type="caution">
    <text evidence="7">The sequence shown here is derived from an EMBL/GenBank/DDBJ whole genome shotgun (WGS) entry which is preliminary data.</text>
</comment>
<proteinExistence type="inferred from homology"/>
<dbReference type="PANTHER" id="PTHR42973:SF13">
    <property type="entry name" value="FAD-BINDING PCMH-TYPE DOMAIN-CONTAINING PROTEIN"/>
    <property type="match status" value="1"/>
</dbReference>
<dbReference type="STRING" id="2282107.A0A286UL83"/>
<accession>A0A286UL83</accession>
<feature type="chain" id="PRO_5013642204" evidence="5">
    <location>
        <begin position="33"/>
        <end position="503"/>
    </location>
</feature>
<dbReference type="SUPFAM" id="SSF56176">
    <property type="entry name" value="FAD-binding/transporter-associated domain-like"/>
    <property type="match status" value="1"/>
</dbReference>
<dbReference type="EMBL" id="NBII01000003">
    <property type="protein sequence ID" value="PAV20386.1"/>
    <property type="molecule type" value="Genomic_DNA"/>
</dbReference>
<evidence type="ECO:0000313" key="8">
    <source>
        <dbReference type="Proteomes" id="UP000217199"/>
    </source>
</evidence>
<dbReference type="Gene3D" id="3.30.465.10">
    <property type="match status" value="1"/>
</dbReference>
<organism evidence="7 8">
    <name type="scientific">Pyrrhoderma noxium</name>
    <dbReference type="NCBI Taxonomy" id="2282107"/>
    <lineage>
        <taxon>Eukaryota</taxon>
        <taxon>Fungi</taxon>
        <taxon>Dikarya</taxon>
        <taxon>Basidiomycota</taxon>
        <taxon>Agaricomycotina</taxon>
        <taxon>Agaricomycetes</taxon>
        <taxon>Hymenochaetales</taxon>
        <taxon>Hymenochaetaceae</taxon>
        <taxon>Pyrrhoderma</taxon>
    </lineage>
</organism>
<sequence length="503" mass="54820">MDSISRLSIRAFSFLFFEVLLLFSPEYRSSKAAEKACGILKSRFPHLTSFPGALQFNNDTEHWAISSHQNATCSIEPGDAYDLSGIIKIIGRSDIRSPFAVKSGGHALAQGYSSTLGVQISMSKFSTILYDEDSNTVTLGTGLTWGEVYKRLEMFGVMVPGARVGPVGVGGFSLGGGYSWKTDQYGLAIDNIVGFELVLPSGEISNVTNKSNPDLFFALKGGLYNFGIVTKITFKTHAQSLGGIIIYPENATLQVSKALEGFSLSNSDPRAEVIVGYIINGGEFVLGAALFYDNSTDNAGIFDEFLSIASISTTVKTSTFTEFLSSMRLLFEFGYFGVATYPVPITEYTTSFLNEVVTQLKSTELRLRLQYPSLAINVSYYAEPFVNANAHSLGGAYPHDPARPTTPSLCFLSYSVDTNLSSGERARLQAVFAAELRHLCHTIQSYAVSEGTSRWDDILYPNYSPPDAPLELFYGSNVPRLKEIAARVDPEKIMTLAGTLGFQ</sequence>
<keyword evidence="2" id="KW-0285">Flavoprotein</keyword>
<keyword evidence="4" id="KW-0560">Oxidoreductase</keyword>
<evidence type="ECO:0000256" key="1">
    <source>
        <dbReference type="ARBA" id="ARBA00005466"/>
    </source>
</evidence>
<name>A0A286UL83_9AGAM</name>